<dbReference type="Proteomes" id="UP000176562">
    <property type="component" value="Chromosome"/>
</dbReference>
<dbReference type="STRING" id="1850250.LPB142_14135"/>
<evidence type="ECO:0000259" key="3">
    <source>
        <dbReference type="Pfam" id="PF09835"/>
    </source>
</evidence>
<keyword evidence="4" id="KW-0804">Transcription</keyword>
<accession>A0A1D9MEV0</accession>
<evidence type="ECO:0000256" key="1">
    <source>
        <dbReference type="SAM" id="MobiDB-lite"/>
    </source>
</evidence>
<keyword evidence="5" id="KW-1185">Reference proteome</keyword>
<organism evidence="4 5">
    <name type="scientific">Rhodobacter xanthinilyticus</name>
    <dbReference type="NCBI Taxonomy" id="1850250"/>
    <lineage>
        <taxon>Bacteria</taxon>
        <taxon>Pseudomonadati</taxon>
        <taxon>Pseudomonadota</taxon>
        <taxon>Alphaproteobacteria</taxon>
        <taxon>Rhodobacterales</taxon>
        <taxon>Rhodobacter group</taxon>
        <taxon>Rhodobacter</taxon>
    </lineage>
</organism>
<gene>
    <name evidence="4" type="ORF">LPB142_14135</name>
</gene>
<dbReference type="InterPro" id="IPR018639">
    <property type="entry name" value="DUF2062"/>
</dbReference>
<keyword evidence="2" id="KW-0472">Membrane</keyword>
<dbReference type="KEGG" id="rhp:LPB142_14135"/>
<dbReference type="EMBL" id="CP017781">
    <property type="protein sequence ID" value="AOZ70318.1"/>
    <property type="molecule type" value="Genomic_DNA"/>
</dbReference>
<feature type="domain" description="DUF2062" evidence="3">
    <location>
        <begin position="27"/>
        <end position="193"/>
    </location>
</feature>
<feature type="transmembrane region" description="Helical" evidence="2">
    <location>
        <begin position="50"/>
        <end position="76"/>
    </location>
</feature>
<keyword evidence="2" id="KW-0812">Transmembrane</keyword>
<feature type="transmembrane region" description="Helical" evidence="2">
    <location>
        <begin position="159"/>
        <end position="185"/>
    </location>
</feature>
<dbReference type="AlphaFoldDB" id="A0A1D9MEV0"/>
<protein>
    <submittedName>
        <fullName evidence="4">DNA-directed RNA polymerase subunit omega</fullName>
    </submittedName>
</protein>
<dbReference type="PANTHER" id="PTHR40547:SF1">
    <property type="entry name" value="SLL0298 PROTEIN"/>
    <property type="match status" value="1"/>
</dbReference>
<dbReference type="GO" id="GO:0000428">
    <property type="term" value="C:DNA-directed RNA polymerase complex"/>
    <property type="evidence" value="ECO:0007669"/>
    <property type="project" value="UniProtKB-KW"/>
</dbReference>
<reference evidence="4 5" key="1">
    <citation type="submission" date="2016-10" db="EMBL/GenBank/DDBJ databases">
        <title>Rhodobacter sp. LPB0142, isolated from sea water.</title>
        <authorList>
            <person name="Kim E."/>
            <person name="Yi H."/>
        </authorList>
    </citation>
    <scope>NUCLEOTIDE SEQUENCE [LARGE SCALE GENOMIC DNA]</scope>
    <source>
        <strain evidence="4 5">LPB0142</strain>
    </source>
</reference>
<dbReference type="PANTHER" id="PTHR40547">
    <property type="entry name" value="SLL0298 PROTEIN"/>
    <property type="match status" value="1"/>
</dbReference>
<name>A0A1D9MEV0_9RHOB</name>
<keyword evidence="4" id="KW-0240">DNA-directed RNA polymerase</keyword>
<evidence type="ECO:0000313" key="4">
    <source>
        <dbReference type="EMBL" id="AOZ70318.1"/>
    </source>
</evidence>
<evidence type="ECO:0000313" key="5">
    <source>
        <dbReference type="Proteomes" id="UP000176562"/>
    </source>
</evidence>
<feature type="region of interest" description="Disordered" evidence="1">
    <location>
        <begin position="209"/>
        <end position="233"/>
    </location>
</feature>
<proteinExistence type="predicted"/>
<evidence type="ECO:0000256" key="2">
    <source>
        <dbReference type="SAM" id="Phobius"/>
    </source>
</evidence>
<dbReference type="Pfam" id="PF09835">
    <property type="entry name" value="DUF2062"/>
    <property type="match status" value="1"/>
</dbReference>
<sequence length="233" mass="26317">MVFKRRDKRPLLTALREAIWPRTGWTRAFHYVKHRVNRLPDRPHRIARGVFAGVFISFTPFFGFHFLSAAAVALLVRGNVLASLLATFFGNPVTFPIIAVSSVKLGHWMLGRTPGLHHGDSLGATFLAAGHDLKHNIVAIFTPAHTEWSGLAMFFKDVWLPYLVGGFIPGIIAGVICYYISLPIIEAYQKRRRTRLKERLEKIRAKIATKREEKREEKTARVEAAKAPEAPKP</sequence>
<dbReference type="RefSeq" id="WP_068765320.1">
    <property type="nucleotide sequence ID" value="NZ_CP017781.1"/>
</dbReference>
<keyword evidence="2" id="KW-1133">Transmembrane helix</keyword>